<evidence type="ECO:0000313" key="2">
    <source>
        <dbReference type="Proteomes" id="UP000502996"/>
    </source>
</evidence>
<gene>
    <name evidence="1" type="ORF">G5V58_23440</name>
</gene>
<accession>A0A6G6WJ01</accession>
<proteinExistence type="predicted"/>
<sequence length="363" mass="40756">MSPRRVYLHVGAPKTGTTYLQDRLALNADALRRHGYTYPTGPHEDMFLAALDVVDRPWGGMRPLAQGEWDALVRRTRKVRGTAVLSHEILAGARPSGVRRVLDSLDGTEVHVVYTARDVARQVAAEWQEQVKHQRKLSFRTFLEQIRETDQRKATRWFWRVQGLGGVLDRWGRGLAPERFHLVTVPRPGGPAGELWRRFCAATGMDPAWAPVEGARKNPSIGTAETTLLRRVNARLKAAGLPSDQYRSLVRHAVVHQTWANRPDMQPVTLPPEAFDWAEEIAQLWIERALEAGVDVVGDLEELRPVRPAPDAVWQDPDRPSNRDVSSAALDAIVALTLEAARRPDPADPLVSRSARLSRLLRR</sequence>
<dbReference type="SUPFAM" id="SSF52540">
    <property type="entry name" value="P-loop containing nucleoside triphosphate hydrolases"/>
    <property type="match status" value="1"/>
</dbReference>
<evidence type="ECO:0000313" key="1">
    <source>
        <dbReference type="EMBL" id="QIG45311.1"/>
    </source>
</evidence>
<name>A0A6G6WJ01_9ACTN</name>
<dbReference type="RefSeq" id="WP_165237752.1">
    <property type="nucleotide sequence ID" value="NZ_CP049257.1"/>
</dbReference>
<keyword evidence="2" id="KW-1185">Reference proteome</keyword>
<dbReference type="KEGG" id="nano:G5V58_23440"/>
<dbReference type="InterPro" id="IPR027417">
    <property type="entry name" value="P-loop_NTPase"/>
</dbReference>
<organism evidence="1 2">
    <name type="scientific">Nocardioides anomalus</name>
    <dbReference type="NCBI Taxonomy" id="2712223"/>
    <lineage>
        <taxon>Bacteria</taxon>
        <taxon>Bacillati</taxon>
        <taxon>Actinomycetota</taxon>
        <taxon>Actinomycetes</taxon>
        <taxon>Propionibacteriales</taxon>
        <taxon>Nocardioidaceae</taxon>
        <taxon>Nocardioides</taxon>
    </lineage>
</organism>
<dbReference type="Proteomes" id="UP000502996">
    <property type="component" value="Chromosome"/>
</dbReference>
<reference evidence="1 2" key="1">
    <citation type="submission" date="2020-02" db="EMBL/GenBank/DDBJ databases">
        <title>Full genome sequence of Nocardioides sp. R-3366.</title>
        <authorList>
            <person name="Im W.-T."/>
        </authorList>
    </citation>
    <scope>NUCLEOTIDE SEQUENCE [LARGE SCALE GENOMIC DNA]</scope>
    <source>
        <strain evidence="1 2">R-3366</strain>
    </source>
</reference>
<dbReference type="Gene3D" id="3.40.50.300">
    <property type="entry name" value="P-loop containing nucleotide triphosphate hydrolases"/>
    <property type="match status" value="1"/>
</dbReference>
<evidence type="ECO:0008006" key="3">
    <source>
        <dbReference type="Google" id="ProtNLM"/>
    </source>
</evidence>
<protein>
    <recommendedName>
        <fullName evidence="3">Sulfotransferase family protein</fullName>
    </recommendedName>
</protein>
<dbReference type="AlphaFoldDB" id="A0A6G6WJ01"/>
<dbReference type="EMBL" id="CP049257">
    <property type="protein sequence ID" value="QIG45311.1"/>
    <property type="molecule type" value="Genomic_DNA"/>
</dbReference>